<sequence length="98" mass="11122">MDDQLGSCYVRTAVMENKFDRRRGGRLRRKWQEPRRCFDSGIPNVNSSALVEEIFFLVCLSRLVPSLTSDPGNCPGCQGLCRDQAVVCAKMTFEELFV</sequence>
<dbReference type="RefSeq" id="XP_062727702.1">
    <property type="nucleotide sequence ID" value="XM_062882071.1"/>
</dbReference>
<evidence type="ECO:0000313" key="2">
    <source>
        <dbReference type="Proteomes" id="UP001322138"/>
    </source>
</evidence>
<gene>
    <name evidence="1" type="ORF">QC761_704980</name>
</gene>
<dbReference type="Proteomes" id="UP001322138">
    <property type="component" value="Unassembled WGS sequence"/>
</dbReference>
<proteinExistence type="predicted"/>
<keyword evidence="2" id="KW-1185">Reference proteome</keyword>
<accession>A0ABR0F4K2</accession>
<dbReference type="EMBL" id="JAFFGZ010000009">
    <property type="protein sequence ID" value="KAK4638726.1"/>
    <property type="molecule type" value="Genomic_DNA"/>
</dbReference>
<protein>
    <submittedName>
        <fullName evidence="1">Uncharacterized protein</fullName>
    </submittedName>
</protein>
<dbReference type="GeneID" id="87901553"/>
<name>A0ABR0F4K2_9PEZI</name>
<evidence type="ECO:0000313" key="1">
    <source>
        <dbReference type="EMBL" id="KAK4638726.1"/>
    </source>
</evidence>
<reference evidence="1 2" key="1">
    <citation type="journal article" date="2023" name="bioRxiv">
        <title>High-quality genome assemblies of four members of thePodospora anserinaspecies complex.</title>
        <authorList>
            <person name="Ament-Velasquez S.L."/>
            <person name="Vogan A.A."/>
            <person name="Wallerman O."/>
            <person name="Hartmann F."/>
            <person name="Gautier V."/>
            <person name="Silar P."/>
            <person name="Giraud T."/>
            <person name="Johannesson H."/>
        </authorList>
    </citation>
    <scope>NUCLEOTIDE SEQUENCE [LARGE SCALE GENOMIC DNA]</scope>
    <source>
        <strain evidence="1 2">CBS 112042</strain>
    </source>
</reference>
<comment type="caution">
    <text evidence="1">The sequence shown here is derived from an EMBL/GenBank/DDBJ whole genome shotgun (WGS) entry which is preliminary data.</text>
</comment>
<organism evidence="1 2">
    <name type="scientific">Podospora bellae-mahoneyi</name>
    <dbReference type="NCBI Taxonomy" id="2093777"/>
    <lineage>
        <taxon>Eukaryota</taxon>
        <taxon>Fungi</taxon>
        <taxon>Dikarya</taxon>
        <taxon>Ascomycota</taxon>
        <taxon>Pezizomycotina</taxon>
        <taxon>Sordariomycetes</taxon>
        <taxon>Sordariomycetidae</taxon>
        <taxon>Sordariales</taxon>
        <taxon>Podosporaceae</taxon>
        <taxon>Podospora</taxon>
    </lineage>
</organism>